<dbReference type="InterPro" id="IPR027417">
    <property type="entry name" value="P-loop_NTPase"/>
</dbReference>
<comment type="caution">
    <text evidence="5">The sequence shown here is derived from an EMBL/GenBank/DDBJ whole genome shotgun (WGS) entry which is preliminary data.</text>
</comment>
<evidence type="ECO:0008006" key="7">
    <source>
        <dbReference type="Google" id="ProtNLM"/>
    </source>
</evidence>
<dbReference type="AlphaFoldDB" id="A0ABD3LF11"/>
<proteinExistence type="inferred from homology"/>
<dbReference type="PANTHER" id="PTHR13710:SF153">
    <property type="entry name" value="RECQ-LIKE DNA HELICASE BLM"/>
    <property type="match status" value="1"/>
</dbReference>
<dbReference type="EMBL" id="JBJKBG010000002">
    <property type="protein sequence ID" value="KAL3750027.1"/>
    <property type="molecule type" value="Genomic_DNA"/>
</dbReference>
<evidence type="ECO:0000256" key="2">
    <source>
        <dbReference type="ARBA" id="ARBA00023125"/>
    </source>
</evidence>
<dbReference type="GO" id="GO:0003677">
    <property type="term" value="F:DNA binding"/>
    <property type="evidence" value="ECO:0007669"/>
    <property type="project" value="UniProtKB-KW"/>
</dbReference>
<sequence>MEDRGLKELEKARLLSLALGFGFIELSTSKCLDRLVSLSTFITVEHYGNDFLAKLAQTMQDTEDWDDVQVAELEACGVSTDTFGQDILCSTLTNSSTQILAKRALESMACKASVAKQDCFILMPTGGGESLCYQVTTLKTCVTVVISPFISLILDQIITLTLKCGIQSTFLKSQQTAAQATAVLQELRKDKRSRKLSYVTLERNVGNPSFLEILKCLLRKLFQALPALRDGFVVNEAHCVRYYVKKSFGSDRNVHLLRDILKALGICHALVLEPSFDRPNLKYEVIAKTNEPLKYECVDVAKYLNDKCGIKTGYYHAGLAAHQRVAVQKKWHTGEVQVCFVVHNTMSKSIESYYQESRRAGRDNLPAVGIALYGKKDFSRVDECWRQTLLGHFGKSLNWKDCKYGSNPYDNCLEASSSS</sequence>
<comment type="similarity">
    <text evidence="1">Belongs to the helicase family. RecQ subfamily.</text>
</comment>
<keyword evidence="6" id="KW-1185">Reference proteome</keyword>
<evidence type="ECO:0000313" key="6">
    <source>
        <dbReference type="Proteomes" id="UP001634007"/>
    </source>
</evidence>
<keyword evidence="2" id="KW-0238">DNA-binding</keyword>
<organism evidence="5 6">
    <name type="scientific">Eucalyptus globulus</name>
    <name type="common">Tasmanian blue gum</name>
    <dbReference type="NCBI Taxonomy" id="34317"/>
    <lineage>
        <taxon>Eukaryota</taxon>
        <taxon>Viridiplantae</taxon>
        <taxon>Streptophyta</taxon>
        <taxon>Embryophyta</taxon>
        <taxon>Tracheophyta</taxon>
        <taxon>Spermatophyta</taxon>
        <taxon>Magnoliopsida</taxon>
        <taxon>eudicotyledons</taxon>
        <taxon>Gunneridae</taxon>
        <taxon>Pentapetalae</taxon>
        <taxon>rosids</taxon>
        <taxon>malvids</taxon>
        <taxon>Myrtales</taxon>
        <taxon>Myrtaceae</taxon>
        <taxon>Myrtoideae</taxon>
        <taxon>Eucalypteae</taxon>
        <taxon>Eucalyptus</taxon>
    </lineage>
</organism>
<evidence type="ECO:0000313" key="5">
    <source>
        <dbReference type="EMBL" id="KAL3750027.1"/>
    </source>
</evidence>
<dbReference type="Gene3D" id="3.40.50.300">
    <property type="entry name" value="P-loop containing nucleotide triphosphate hydrolases"/>
    <property type="match status" value="3"/>
</dbReference>
<evidence type="ECO:0000256" key="3">
    <source>
        <dbReference type="ARBA" id="ARBA00023235"/>
    </source>
</evidence>
<keyword evidence="3" id="KW-0413">Isomerase</keyword>
<accession>A0ABD3LF11</accession>
<keyword evidence="4" id="KW-0539">Nucleus</keyword>
<protein>
    <recommendedName>
        <fullName evidence="7">Helicase C-terminal domain-containing protein</fullName>
    </recommendedName>
</protein>
<gene>
    <name evidence="5" type="ORF">ACJRO7_011067</name>
</gene>
<name>A0ABD3LF11_EUCGL</name>
<dbReference type="SUPFAM" id="SSF52540">
    <property type="entry name" value="P-loop containing nucleoside triphosphate hydrolases"/>
    <property type="match status" value="1"/>
</dbReference>
<evidence type="ECO:0000256" key="4">
    <source>
        <dbReference type="ARBA" id="ARBA00023242"/>
    </source>
</evidence>
<reference evidence="5 6" key="1">
    <citation type="submission" date="2024-11" db="EMBL/GenBank/DDBJ databases">
        <title>Chromosome-level genome assembly of Eucalyptus globulus Labill. provides insights into its genome evolution.</title>
        <authorList>
            <person name="Li X."/>
        </authorList>
    </citation>
    <scope>NUCLEOTIDE SEQUENCE [LARGE SCALE GENOMIC DNA]</scope>
    <source>
        <strain evidence="5">CL2024</strain>
        <tissue evidence="5">Fresh tender leaves</tissue>
    </source>
</reference>
<dbReference type="PANTHER" id="PTHR13710">
    <property type="entry name" value="DNA HELICASE RECQ FAMILY MEMBER"/>
    <property type="match status" value="1"/>
</dbReference>
<dbReference type="Proteomes" id="UP001634007">
    <property type="component" value="Unassembled WGS sequence"/>
</dbReference>
<dbReference type="GO" id="GO:0016853">
    <property type="term" value="F:isomerase activity"/>
    <property type="evidence" value="ECO:0007669"/>
    <property type="project" value="UniProtKB-KW"/>
</dbReference>
<evidence type="ECO:0000256" key="1">
    <source>
        <dbReference type="ARBA" id="ARBA00005446"/>
    </source>
</evidence>